<dbReference type="EMBL" id="RZNC01000002">
    <property type="protein sequence ID" value="RWZ64506.1"/>
    <property type="molecule type" value="Genomic_DNA"/>
</dbReference>
<dbReference type="InterPro" id="IPR024072">
    <property type="entry name" value="DHFR-like_dom_sf"/>
</dbReference>
<protein>
    <submittedName>
        <fullName evidence="5">Pyrimidine reductase family protein</fullName>
    </submittedName>
</protein>
<evidence type="ECO:0000313" key="5">
    <source>
        <dbReference type="EMBL" id="RWZ64506.1"/>
    </source>
</evidence>
<evidence type="ECO:0000256" key="3">
    <source>
        <dbReference type="ARBA" id="ARBA00023002"/>
    </source>
</evidence>
<dbReference type="NCBIfam" id="NF010663">
    <property type="entry name" value="PRK14059.1-1"/>
    <property type="match status" value="1"/>
</dbReference>
<dbReference type="OrthoDB" id="5243299at2"/>
<dbReference type="Proteomes" id="UP000288603">
    <property type="component" value="Unassembled WGS sequence"/>
</dbReference>
<organism evidence="5 6">
    <name type="scientific">Labedella populi</name>
    <dbReference type="NCBI Taxonomy" id="2498850"/>
    <lineage>
        <taxon>Bacteria</taxon>
        <taxon>Bacillati</taxon>
        <taxon>Actinomycetota</taxon>
        <taxon>Actinomycetes</taxon>
        <taxon>Micrococcales</taxon>
        <taxon>Microbacteriaceae</taxon>
        <taxon>Labedella</taxon>
    </lineage>
</organism>
<dbReference type="InterPro" id="IPR050765">
    <property type="entry name" value="Riboflavin_Biosynth_HTPR"/>
</dbReference>
<evidence type="ECO:0000256" key="1">
    <source>
        <dbReference type="ARBA" id="ARBA00005104"/>
    </source>
</evidence>
<name>A0A3S3ZWN9_9MICO</name>
<proteinExistence type="predicted"/>
<dbReference type="InterPro" id="IPR002734">
    <property type="entry name" value="RibDG_C"/>
</dbReference>
<accession>A0A3S3ZWN9</accession>
<evidence type="ECO:0000256" key="2">
    <source>
        <dbReference type="ARBA" id="ARBA00022857"/>
    </source>
</evidence>
<feature type="domain" description="Bacterial bifunctional deaminase-reductase C-terminal" evidence="4">
    <location>
        <begin position="39"/>
        <end position="243"/>
    </location>
</feature>
<comment type="pathway">
    <text evidence="1">Cofactor biosynthesis; riboflavin biosynthesis.</text>
</comment>
<dbReference type="GO" id="GO:0009231">
    <property type="term" value="P:riboflavin biosynthetic process"/>
    <property type="evidence" value="ECO:0007669"/>
    <property type="project" value="InterPro"/>
</dbReference>
<dbReference type="PANTHER" id="PTHR38011:SF7">
    <property type="entry name" value="2,5-DIAMINO-6-RIBOSYLAMINO-4(3H)-PYRIMIDINONE 5'-PHOSPHATE REDUCTASE"/>
    <property type="match status" value="1"/>
</dbReference>
<sequence length="257" mass="27293">MSEAALDRVWSPGGSIGRDTGDHDVLGWYEERVPTDGAPWLRVNFVSSVDGAVTVDGLSGGLGSAADRRVFDLLRVACDVVVVAAGTVRAEGYGPLVVDDHHSRLRTSLGFAAQPRFGIVSNSLDLDPDDRIFRDAPVRPLVLTSRAADRGKAIALERVADVIECGDENVDGAELRRALWARDLRRIHSEGGPALFGELIRSDAVDEVCLTVTPLLAGGDAGRIASGAVPDVPRALRLAHVVEADGALLLRYVRSGS</sequence>
<evidence type="ECO:0000259" key="4">
    <source>
        <dbReference type="Pfam" id="PF01872"/>
    </source>
</evidence>
<dbReference type="AlphaFoldDB" id="A0A3S3ZWN9"/>
<keyword evidence="6" id="KW-1185">Reference proteome</keyword>
<dbReference type="SUPFAM" id="SSF53597">
    <property type="entry name" value="Dihydrofolate reductase-like"/>
    <property type="match status" value="1"/>
</dbReference>
<dbReference type="Gene3D" id="3.40.430.10">
    <property type="entry name" value="Dihydrofolate Reductase, subunit A"/>
    <property type="match status" value="1"/>
</dbReference>
<comment type="caution">
    <text evidence="5">The sequence shown here is derived from an EMBL/GenBank/DDBJ whole genome shotgun (WGS) entry which is preliminary data.</text>
</comment>
<keyword evidence="2" id="KW-0521">NADP</keyword>
<evidence type="ECO:0000313" key="6">
    <source>
        <dbReference type="Proteomes" id="UP000288603"/>
    </source>
</evidence>
<dbReference type="GO" id="GO:0008703">
    <property type="term" value="F:5-amino-6-(5-phosphoribosylamino)uracil reductase activity"/>
    <property type="evidence" value="ECO:0007669"/>
    <property type="project" value="InterPro"/>
</dbReference>
<dbReference type="PANTHER" id="PTHR38011">
    <property type="entry name" value="DIHYDROFOLATE REDUCTASE FAMILY PROTEIN (AFU_ORTHOLOGUE AFUA_8G06820)"/>
    <property type="match status" value="1"/>
</dbReference>
<gene>
    <name evidence="5" type="ORF">ELQ92_07025</name>
</gene>
<dbReference type="Pfam" id="PF01872">
    <property type="entry name" value="RibD_C"/>
    <property type="match status" value="1"/>
</dbReference>
<dbReference type="RefSeq" id="WP_128498284.1">
    <property type="nucleotide sequence ID" value="NZ_RZNC01000002.1"/>
</dbReference>
<reference evidence="5 6" key="1">
    <citation type="submission" date="2018-12" db="EMBL/GenBank/DDBJ databases">
        <authorList>
            <person name="Li F."/>
        </authorList>
    </citation>
    <scope>NUCLEOTIDE SEQUENCE [LARGE SCALE GENOMIC DNA]</scope>
    <source>
        <strain evidence="5 6">8H24J-4-2</strain>
    </source>
</reference>
<keyword evidence="3" id="KW-0560">Oxidoreductase</keyword>